<reference evidence="4" key="1">
    <citation type="submission" date="2021-01" db="EMBL/GenBank/DDBJ databases">
        <authorList>
            <person name="Corre E."/>
            <person name="Pelletier E."/>
            <person name="Niang G."/>
            <person name="Scheremetjew M."/>
            <person name="Finn R."/>
            <person name="Kale V."/>
            <person name="Holt S."/>
            <person name="Cochrane G."/>
            <person name="Meng A."/>
            <person name="Brown T."/>
            <person name="Cohen L."/>
        </authorList>
    </citation>
    <scope>NUCLEOTIDE SEQUENCE</scope>
    <source>
        <strain evidence="4">CCMP3105</strain>
    </source>
</reference>
<protein>
    <recommendedName>
        <fullName evidence="3">C3H1-type domain-containing protein</fullName>
    </recommendedName>
</protein>
<feature type="compositionally biased region" description="Acidic residues" evidence="2">
    <location>
        <begin position="143"/>
        <end position="161"/>
    </location>
</feature>
<keyword evidence="1" id="KW-0479">Metal-binding</keyword>
<name>A0A7S4W7C0_9DINO</name>
<accession>A0A7S4W7C0</accession>
<keyword evidence="1" id="KW-0862">Zinc</keyword>
<sequence>MTNWREPMMTAPAGLSKKMGCFQAVPVPEVGPRPSMIGETPPATPQSTNGFHYAVTTPTSVPSYSGALINGGMAYTPLPRTPTPFTQTPTPTTPDSASVGNSAVVTAAPGLQEQLPLWNATRAATSLDEALAKVAWEQVTDEVGEADNDGDSDEDSDDAVENDTPLQLRNPEDAPKPPPGALHPSIGSEGHALGCCKRCCFFPRGRCANGYECEFCHYEHDKRKRKNKKKRTIRARQGFGNGSTRLLLAKELMRSSASQLDLTTGRQVITVPAAAMEQRPGAPMTAVAQTHFLLQAAGAGGAAAFQHPGGAAQVPTASLAAWLAAAPSQQFLGYCQAADAGVPRTAQLTAAGIQAPGQQQQLLVYGNAASGTQQLTTAQIYGATATAPTQGVGGTAAACPCPFGPTDSVQVLFHSPQQPASHMIMLPPAMSQAASQGPPALPAQRFCEPPPPPVQSPRLQRILGLSPGMAAGTIGTQH</sequence>
<feature type="zinc finger region" description="C3H1-type" evidence="1">
    <location>
        <begin position="198"/>
        <end position="223"/>
    </location>
</feature>
<evidence type="ECO:0000256" key="1">
    <source>
        <dbReference type="PROSITE-ProRule" id="PRU00723"/>
    </source>
</evidence>
<keyword evidence="1" id="KW-0863">Zinc-finger</keyword>
<dbReference type="GO" id="GO:0008270">
    <property type="term" value="F:zinc ion binding"/>
    <property type="evidence" value="ECO:0007669"/>
    <property type="project" value="UniProtKB-KW"/>
</dbReference>
<dbReference type="EMBL" id="HBNR01081171">
    <property type="protein sequence ID" value="CAE4658264.1"/>
    <property type="molecule type" value="Transcribed_RNA"/>
</dbReference>
<dbReference type="InterPro" id="IPR000571">
    <property type="entry name" value="Znf_CCCH"/>
</dbReference>
<gene>
    <name evidence="4" type="ORF">AMON00008_LOCUS58032</name>
</gene>
<evidence type="ECO:0000259" key="3">
    <source>
        <dbReference type="PROSITE" id="PS50103"/>
    </source>
</evidence>
<feature type="domain" description="C3H1-type" evidence="3">
    <location>
        <begin position="198"/>
        <end position="223"/>
    </location>
</feature>
<dbReference type="PROSITE" id="PS50103">
    <property type="entry name" value="ZF_C3H1"/>
    <property type="match status" value="1"/>
</dbReference>
<organism evidence="4">
    <name type="scientific">Alexandrium monilatum</name>
    <dbReference type="NCBI Taxonomy" id="311494"/>
    <lineage>
        <taxon>Eukaryota</taxon>
        <taxon>Sar</taxon>
        <taxon>Alveolata</taxon>
        <taxon>Dinophyceae</taxon>
        <taxon>Gonyaulacales</taxon>
        <taxon>Pyrocystaceae</taxon>
        <taxon>Alexandrium</taxon>
    </lineage>
</organism>
<dbReference type="AlphaFoldDB" id="A0A7S4W7C0"/>
<evidence type="ECO:0000313" key="4">
    <source>
        <dbReference type="EMBL" id="CAE4658264.1"/>
    </source>
</evidence>
<feature type="region of interest" description="Disordered" evidence="2">
    <location>
        <begin position="143"/>
        <end position="185"/>
    </location>
</feature>
<evidence type="ECO:0000256" key="2">
    <source>
        <dbReference type="SAM" id="MobiDB-lite"/>
    </source>
</evidence>
<proteinExistence type="predicted"/>